<evidence type="ECO:0000313" key="4">
    <source>
        <dbReference type="EMBL" id="KAH6889445.1"/>
    </source>
</evidence>
<comment type="caution">
    <text evidence="4">The sequence shown here is derived from an EMBL/GenBank/DDBJ whole genome shotgun (WGS) entry which is preliminary data.</text>
</comment>
<proteinExistence type="inferred from homology"/>
<keyword evidence="1" id="KW-0560">Oxidoreductase</keyword>
<comment type="similarity">
    <text evidence="2">Belongs to the NAD(P)-dependent epimerase/dehydratase family. Dihydroflavonol-4-reductase subfamily.</text>
</comment>
<dbReference type="PANTHER" id="PTHR10366">
    <property type="entry name" value="NAD DEPENDENT EPIMERASE/DEHYDRATASE"/>
    <property type="match status" value="1"/>
</dbReference>
<reference evidence="4 5" key="1">
    <citation type="journal article" date="2021" name="Nat. Commun.">
        <title>Genetic determinants of endophytism in the Arabidopsis root mycobiome.</title>
        <authorList>
            <person name="Mesny F."/>
            <person name="Miyauchi S."/>
            <person name="Thiergart T."/>
            <person name="Pickel B."/>
            <person name="Atanasova L."/>
            <person name="Karlsson M."/>
            <person name="Huettel B."/>
            <person name="Barry K.W."/>
            <person name="Haridas S."/>
            <person name="Chen C."/>
            <person name="Bauer D."/>
            <person name="Andreopoulos W."/>
            <person name="Pangilinan J."/>
            <person name="LaButti K."/>
            <person name="Riley R."/>
            <person name="Lipzen A."/>
            <person name="Clum A."/>
            <person name="Drula E."/>
            <person name="Henrissat B."/>
            <person name="Kohler A."/>
            <person name="Grigoriev I.V."/>
            <person name="Martin F.M."/>
            <person name="Hacquard S."/>
        </authorList>
    </citation>
    <scope>NUCLEOTIDE SEQUENCE [LARGE SCALE GENOMIC DNA]</scope>
    <source>
        <strain evidence="4 5">MPI-CAGE-CH-0241</strain>
    </source>
</reference>
<dbReference type="AlphaFoldDB" id="A0A9P8W7H5"/>
<feature type="domain" description="NAD-dependent epimerase/dehydratase" evidence="3">
    <location>
        <begin position="14"/>
        <end position="263"/>
    </location>
</feature>
<keyword evidence="5" id="KW-1185">Reference proteome</keyword>
<dbReference type="OrthoDB" id="2735536at2759"/>
<evidence type="ECO:0000313" key="5">
    <source>
        <dbReference type="Proteomes" id="UP000777438"/>
    </source>
</evidence>
<dbReference type="GO" id="GO:0016616">
    <property type="term" value="F:oxidoreductase activity, acting on the CH-OH group of donors, NAD or NADP as acceptor"/>
    <property type="evidence" value="ECO:0007669"/>
    <property type="project" value="TreeGrafter"/>
</dbReference>
<protein>
    <submittedName>
        <fullName evidence="4">Aldehyde reductase 2</fullName>
    </submittedName>
</protein>
<accession>A0A9P8W7H5</accession>
<dbReference type="InterPro" id="IPR001509">
    <property type="entry name" value="Epimerase_deHydtase"/>
</dbReference>
<organism evidence="4 5">
    <name type="scientific">Thelonectria olida</name>
    <dbReference type="NCBI Taxonomy" id="1576542"/>
    <lineage>
        <taxon>Eukaryota</taxon>
        <taxon>Fungi</taxon>
        <taxon>Dikarya</taxon>
        <taxon>Ascomycota</taxon>
        <taxon>Pezizomycotina</taxon>
        <taxon>Sordariomycetes</taxon>
        <taxon>Hypocreomycetidae</taxon>
        <taxon>Hypocreales</taxon>
        <taxon>Nectriaceae</taxon>
        <taxon>Thelonectria</taxon>
    </lineage>
</organism>
<evidence type="ECO:0000256" key="1">
    <source>
        <dbReference type="ARBA" id="ARBA00023002"/>
    </source>
</evidence>
<evidence type="ECO:0000256" key="2">
    <source>
        <dbReference type="ARBA" id="ARBA00023445"/>
    </source>
</evidence>
<evidence type="ECO:0000259" key="3">
    <source>
        <dbReference type="Pfam" id="PF01370"/>
    </source>
</evidence>
<gene>
    <name evidence="4" type="ORF">B0T10DRAFT_529418</name>
</gene>
<dbReference type="EMBL" id="JAGPYM010000011">
    <property type="protein sequence ID" value="KAH6889445.1"/>
    <property type="molecule type" value="Genomic_DNA"/>
</dbReference>
<dbReference type="Pfam" id="PF01370">
    <property type="entry name" value="Epimerase"/>
    <property type="match status" value="1"/>
</dbReference>
<sequence length="347" mass="38726">MRISNPAIPLDSVVVVIGANGFIALETCEKLLQAGYRVRGTVRDVQKHHGWMHALFDKKWPGKFELELVADFEEDAAFDRAFKGATGVMYVSTPIAFDAEPANFWDPVVKGTINTLEAAARAGVKRYVLSSSSKAVESTRYNDPHNITAETWNHEELQKAKSEPTVPTFERTLSVYSAGRTLAELAFWSWIRETNPPFVANCVVPDGNFGRLLDAGNTNTTAKSSNGMLKRALQGDWQTVLPKLAYFVDVQDTARLLVAAVGSNSIANERIFAYRHQATWNDLRRRVRELYPDRPGLVRGEDLDIDGRDLSNAEEPIRRAEEILKEVGASGFTSETDILRDFITSLY</sequence>
<dbReference type="Proteomes" id="UP000777438">
    <property type="component" value="Unassembled WGS sequence"/>
</dbReference>
<dbReference type="InterPro" id="IPR050425">
    <property type="entry name" value="NAD(P)_dehydrat-like"/>
</dbReference>
<dbReference type="InterPro" id="IPR036291">
    <property type="entry name" value="NAD(P)-bd_dom_sf"/>
</dbReference>
<name>A0A9P8W7H5_9HYPO</name>
<dbReference type="Gene3D" id="3.40.50.720">
    <property type="entry name" value="NAD(P)-binding Rossmann-like Domain"/>
    <property type="match status" value="1"/>
</dbReference>
<dbReference type="PANTHER" id="PTHR10366:SF562">
    <property type="entry name" value="ALDEHYDE REDUCTASE II (AFU_ORTHOLOGUE AFUA_1G11360)"/>
    <property type="match status" value="1"/>
</dbReference>
<dbReference type="SUPFAM" id="SSF51735">
    <property type="entry name" value="NAD(P)-binding Rossmann-fold domains"/>
    <property type="match status" value="1"/>
</dbReference>